<dbReference type="InterPro" id="IPR047871">
    <property type="entry name" value="K_chnl_Slo-like"/>
</dbReference>
<dbReference type="Pfam" id="PF22614">
    <property type="entry name" value="Slo-like_RCK"/>
    <property type="match status" value="1"/>
</dbReference>
<comment type="subcellular location">
    <subcellularLocation>
        <location evidence="1">Membrane</location>
        <topology evidence="1">Multi-pass membrane protein</topology>
    </subcellularLocation>
</comment>
<keyword evidence="3" id="KW-0633">Potassium transport</keyword>
<evidence type="ECO:0000313" key="14">
    <source>
        <dbReference type="RefSeq" id="XP_026667402.1"/>
    </source>
</evidence>
<protein>
    <submittedName>
        <fullName evidence="14">Potassium channel subfamily T member 2-like</fullName>
    </submittedName>
</protein>
<accession>A0AAJ7W8Z0</accession>
<evidence type="ECO:0000256" key="9">
    <source>
        <dbReference type="ARBA" id="ARBA00023136"/>
    </source>
</evidence>
<feature type="compositionally biased region" description="Acidic residues" evidence="11">
    <location>
        <begin position="18"/>
        <end position="29"/>
    </location>
</feature>
<reference evidence="14" key="1">
    <citation type="submission" date="2025-08" db="UniProtKB">
        <authorList>
            <consortium name="RefSeq"/>
        </authorList>
    </citation>
    <scope>IDENTIFICATION</scope>
    <source>
        <tissue evidence="14">Whole body</tissue>
    </source>
</reference>
<dbReference type="GO" id="GO:0015271">
    <property type="term" value="F:outward rectifier potassium channel activity"/>
    <property type="evidence" value="ECO:0007669"/>
    <property type="project" value="TreeGrafter"/>
</dbReference>
<proteinExistence type="predicted"/>
<keyword evidence="5" id="KW-0631">Potassium channel</keyword>
<dbReference type="AlphaFoldDB" id="A0AAJ7W8Z0"/>
<evidence type="ECO:0000256" key="2">
    <source>
        <dbReference type="ARBA" id="ARBA00022448"/>
    </source>
</evidence>
<dbReference type="GO" id="GO:0005228">
    <property type="term" value="F:intracellular sodium-activated potassium channel activity"/>
    <property type="evidence" value="ECO:0007669"/>
    <property type="project" value="TreeGrafter"/>
</dbReference>
<organism evidence="13 14">
    <name type="scientific">Ceratina calcarata</name>
    <dbReference type="NCBI Taxonomy" id="156304"/>
    <lineage>
        <taxon>Eukaryota</taxon>
        <taxon>Metazoa</taxon>
        <taxon>Ecdysozoa</taxon>
        <taxon>Arthropoda</taxon>
        <taxon>Hexapoda</taxon>
        <taxon>Insecta</taxon>
        <taxon>Pterygota</taxon>
        <taxon>Neoptera</taxon>
        <taxon>Endopterygota</taxon>
        <taxon>Hymenoptera</taxon>
        <taxon>Apocrita</taxon>
        <taxon>Aculeata</taxon>
        <taxon>Apoidea</taxon>
        <taxon>Anthophila</taxon>
        <taxon>Apidae</taxon>
        <taxon>Ceratina</taxon>
        <taxon>Zadontomerus</taxon>
    </lineage>
</organism>
<feature type="region of interest" description="Disordered" evidence="11">
    <location>
        <begin position="1"/>
        <end position="32"/>
    </location>
</feature>
<evidence type="ECO:0000256" key="10">
    <source>
        <dbReference type="ARBA" id="ARBA00023303"/>
    </source>
</evidence>
<dbReference type="RefSeq" id="XP_026667402.1">
    <property type="nucleotide sequence ID" value="XM_026811601.1"/>
</dbReference>
<evidence type="ECO:0000256" key="11">
    <source>
        <dbReference type="SAM" id="MobiDB-lite"/>
    </source>
</evidence>
<keyword evidence="8" id="KW-0406">Ion transport</keyword>
<evidence type="ECO:0000256" key="6">
    <source>
        <dbReference type="ARBA" id="ARBA00022958"/>
    </source>
</evidence>
<dbReference type="GO" id="GO:0005886">
    <property type="term" value="C:plasma membrane"/>
    <property type="evidence" value="ECO:0007669"/>
    <property type="project" value="TreeGrafter"/>
</dbReference>
<keyword evidence="10" id="KW-0407">Ion channel</keyword>
<name>A0AAJ7W8Z0_9HYME</name>
<keyword evidence="9" id="KW-0472">Membrane</keyword>
<keyword evidence="13" id="KW-1185">Reference proteome</keyword>
<evidence type="ECO:0000259" key="12">
    <source>
        <dbReference type="Pfam" id="PF22614"/>
    </source>
</evidence>
<dbReference type="KEGG" id="ccal:113464022"/>
<dbReference type="PANTHER" id="PTHR10027">
    <property type="entry name" value="CALCIUM-ACTIVATED POTASSIUM CHANNEL ALPHA CHAIN"/>
    <property type="match status" value="1"/>
</dbReference>
<dbReference type="PANTHER" id="PTHR10027:SF10">
    <property type="entry name" value="SLOWPOKE 2, ISOFORM D"/>
    <property type="match status" value="1"/>
</dbReference>
<evidence type="ECO:0000313" key="13">
    <source>
        <dbReference type="Proteomes" id="UP000694925"/>
    </source>
</evidence>
<evidence type="ECO:0000256" key="5">
    <source>
        <dbReference type="ARBA" id="ARBA00022826"/>
    </source>
</evidence>
<evidence type="ECO:0000256" key="1">
    <source>
        <dbReference type="ARBA" id="ARBA00004141"/>
    </source>
</evidence>
<evidence type="ECO:0000256" key="8">
    <source>
        <dbReference type="ARBA" id="ARBA00023065"/>
    </source>
</evidence>
<keyword evidence="4" id="KW-0812">Transmembrane</keyword>
<keyword evidence="2" id="KW-0813">Transport</keyword>
<keyword evidence="7" id="KW-1133">Transmembrane helix</keyword>
<dbReference type="Proteomes" id="UP000694925">
    <property type="component" value="Unplaced"/>
</dbReference>
<keyword evidence="6" id="KW-0630">Potassium</keyword>
<evidence type="ECO:0000256" key="3">
    <source>
        <dbReference type="ARBA" id="ARBA00022538"/>
    </source>
</evidence>
<dbReference type="GeneID" id="113464022"/>
<dbReference type="InterPro" id="IPR003148">
    <property type="entry name" value="RCK_N"/>
</dbReference>
<sequence>MLTSSTLHLPGQESLDHEGDESEDEMDDDVPWRSPSEKIAIVRSKTSLNPIILLLERPPEIAFLDAVSYFPLVYWMRGTIDCLDDLLRAGITLAENVVVVNKELSNSAEEDTLADCNTIVAVQTMFK</sequence>
<evidence type="ECO:0000256" key="7">
    <source>
        <dbReference type="ARBA" id="ARBA00022989"/>
    </source>
</evidence>
<feature type="domain" description="RCK N-terminal" evidence="12">
    <location>
        <begin position="46"/>
        <end position="125"/>
    </location>
</feature>
<evidence type="ECO:0000256" key="4">
    <source>
        <dbReference type="ARBA" id="ARBA00022692"/>
    </source>
</evidence>
<gene>
    <name evidence="14" type="primary">LOC113464022</name>
</gene>